<dbReference type="GO" id="GO:0005776">
    <property type="term" value="C:autophagosome"/>
    <property type="evidence" value="ECO:0007669"/>
    <property type="project" value="TreeGrafter"/>
</dbReference>
<evidence type="ECO:0000256" key="3">
    <source>
        <dbReference type="ARBA" id="ARBA00011138"/>
    </source>
</evidence>
<dbReference type="Proteomes" id="UP000246702">
    <property type="component" value="Unassembled WGS sequence"/>
</dbReference>
<dbReference type="EC" id="2.7.11.1" evidence="4"/>
<evidence type="ECO:0000256" key="18">
    <source>
        <dbReference type="ARBA" id="ARBA00047899"/>
    </source>
</evidence>
<dbReference type="PROSITE" id="PS00107">
    <property type="entry name" value="PROTEIN_KINASE_ATP"/>
    <property type="match status" value="1"/>
</dbReference>
<comment type="subcellular location">
    <subcellularLocation>
        <location evidence="1">Cytoplasm</location>
    </subcellularLocation>
    <subcellularLocation>
        <location evidence="2">Preautophagosomal structure membrane</location>
        <topology evidence="2">Peripheral membrane protein</topology>
    </subcellularLocation>
</comment>
<dbReference type="GeneID" id="37109193"/>
<gene>
    <name evidence="23" type="ORF">BO94DRAFT_343305</name>
</gene>
<dbReference type="SUPFAM" id="SSF56112">
    <property type="entry name" value="Protein kinase-like (PK-like)"/>
    <property type="match status" value="1"/>
</dbReference>
<dbReference type="PROSITE" id="PS00108">
    <property type="entry name" value="PROTEIN_KINASE_ST"/>
    <property type="match status" value="1"/>
</dbReference>
<evidence type="ECO:0000256" key="4">
    <source>
        <dbReference type="ARBA" id="ARBA00012513"/>
    </source>
</evidence>
<name>A0A317X4D0_9EURO</name>
<evidence type="ECO:0000256" key="6">
    <source>
        <dbReference type="ARBA" id="ARBA00019599"/>
    </source>
</evidence>
<evidence type="ECO:0000256" key="8">
    <source>
        <dbReference type="ARBA" id="ARBA00022490"/>
    </source>
</evidence>
<dbReference type="GO" id="GO:0000422">
    <property type="term" value="P:autophagy of mitochondrion"/>
    <property type="evidence" value="ECO:0007669"/>
    <property type="project" value="TreeGrafter"/>
</dbReference>
<keyword evidence="9" id="KW-0723">Serine/threonine-protein kinase</keyword>
<dbReference type="Pfam" id="PF21127">
    <property type="entry name" value="ATG1-like_MIT2"/>
    <property type="match status" value="1"/>
</dbReference>
<dbReference type="Gene3D" id="3.30.200.20">
    <property type="entry name" value="Phosphorylase Kinase, domain 1"/>
    <property type="match status" value="1"/>
</dbReference>
<evidence type="ECO:0000256" key="17">
    <source>
        <dbReference type="ARBA" id="ARBA00030237"/>
    </source>
</evidence>
<keyword evidence="10" id="KW-0808">Transferase</keyword>
<dbReference type="GO" id="GO:0015031">
    <property type="term" value="P:protein transport"/>
    <property type="evidence" value="ECO:0007669"/>
    <property type="project" value="UniProtKB-KW"/>
</dbReference>
<evidence type="ECO:0000256" key="12">
    <source>
        <dbReference type="ARBA" id="ARBA00022777"/>
    </source>
</evidence>
<accession>A0A317X4D0</accession>
<dbReference type="GO" id="GO:0005524">
    <property type="term" value="F:ATP binding"/>
    <property type="evidence" value="ECO:0007669"/>
    <property type="project" value="UniProtKB-UniRule"/>
</dbReference>
<dbReference type="InterPro" id="IPR011009">
    <property type="entry name" value="Kinase-like_dom_sf"/>
</dbReference>
<feature type="binding site" evidence="20">
    <location>
        <position position="52"/>
    </location>
    <ligand>
        <name>ATP</name>
        <dbReference type="ChEBI" id="CHEBI:30616"/>
    </ligand>
</feature>
<keyword evidence="15" id="KW-0072">Autophagy</keyword>
<feature type="compositionally biased region" description="Polar residues" evidence="21">
    <location>
        <begin position="354"/>
        <end position="370"/>
    </location>
</feature>
<dbReference type="Gene3D" id="1.10.510.10">
    <property type="entry name" value="Transferase(Phosphotransferase) domain 1"/>
    <property type="match status" value="1"/>
</dbReference>
<dbReference type="InterPro" id="IPR000719">
    <property type="entry name" value="Prot_kinase_dom"/>
</dbReference>
<dbReference type="InterPro" id="IPR008271">
    <property type="entry name" value="Ser/Thr_kinase_AS"/>
</dbReference>
<feature type="region of interest" description="Disordered" evidence="21">
    <location>
        <begin position="929"/>
        <end position="954"/>
    </location>
</feature>
<comment type="caution">
    <text evidence="23">The sequence shown here is derived from an EMBL/GenBank/DDBJ whole genome shotgun (WGS) entry which is preliminary data.</text>
</comment>
<dbReference type="SMART" id="SM00220">
    <property type="entry name" value="S_TKc"/>
    <property type="match status" value="1"/>
</dbReference>
<keyword evidence="11 20" id="KW-0547">Nucleotide-binding</keyword>
<feature type="compositionally biased region" description="Low complexity" evidence="21">
    <location>
        <begin position="935"/>
        <end position="946"/>
    </location>
</feature>
<dbReference type="Pfam" id="PF00069">
    <property type="entry name" value="Pkinase"/>
    <property type="match status" value="1"/>
</dbReference>
<keyword evidence="24" id="KW-1185">Reference proteome</keyword>
<evidence type="ECO:0000256" key="19">
    <source>
        <dbReference type="ARBA" id="ARBA00048679"/>
    </source>
</evidence>
<feature type="domain" description="Protein kinase" evidence="22">
    <location>
        <begin position="23"/>
        <end position="328"/>
    </location>
</feature>
<feature type="region of interest" description="Disordered" evidence="21">
    <location>
        <begin position="791"/>
        <end position="814"/>
    </location>
</feature>
<dbReference type="EMBL" id="MSFK01000006">
    <property type="protein sequence ID" value="PWY93459.1"/>
    <property type="molecule type" value="Genomic_DNA"/>
</dbReference>
<dbReference type="FunFam" id="3.30.200.20:FF:000399">
    <property type="entry name" value="Serine/threonine-protein kinase atg1"/>
    <property type="match status" value="1"/>
</dbReference>
<dbReference type="Pfam" id="PF12063">
    <property type="entry name" value="ATG1-like_MIT1"/>
    <property type="match status" value="1"/>
</dbReference>
<evidence type="ECO:0000256" key="10">
    <source>
        <dbReference type="ARBA" id="ARBA00022679"/>
    </source>
</evidence>
<dbReference type="GO" id="GO:0010506">
    <property type="term" value="P:regulation of autophagy"/>
    <property type="evidence" value="ECO:0007669"/>
    <property type="project" value="InterPro"/>
</dbReference>
<dbReference type="FunFam" id="1.10.510.10:FF:000817">
    <property type="entry name" value="Serine/threonine-protein kinase ATG1"/>
    <property type="match status" value="1"/>
</dbReference>
<keyword evidence="16" id="KW-0472">Membrane</keyword>
<sequence>MASAHHSRRSREDARPEMPIGHYTRLDEIGRGSFATVYQGVHTKTRTYVAIKSVNMSKLNKKLKDNLSSEIHILKGLYHPHIVALIDCHETTSHIHLVMEYCALGDLSLFIKRRDSLADHRYTRDMISKYPNPRGGALSEVVVRHFLKQLSSALKFLRDRNLIHRDIKPQNLLLCPSPSSYRSGMAQVVPFRGSEDSFSPTTGLESLPMLKIADFGFARSLPSTALAETLCGSPLYMAPEILRYEKYDAKVDLWSVGTVLYEMVVGKPPFRASNHVELLRKIEKGEDRIKFPEENPASDEIKALIRALLKRNPVERLSFSDFFENGIITGPIPGLLADDSPSRRRSSVDPMAAQPTSRPASRTGRSTPTATIRERDVPYVGGRGEPLPHPVAQRALTQSPRPETPPTPMRRTGSGDRPLSTSKVPTPPASYPTRPSPVSLATAPARQELVDRAPTTTTTTDRLRSRTASSGVPQTDKPVDKAKDARENAAQEVAFERDYVLVEKRAVEVNAFADEMAYNPRMQGAQAGAVSRRPGTPTANASSPQASPSKAMQIISGRSRADSAHVRQHSYERRYGQSPTSATSAISKALNMASGRLFGMSFSPPMTITKGGRSPPLAYNPFPAYPSAQASLIVLTDGSRPSATLDEDSKTVHELEECATRSDVVYGFAEVKYKQLIPLAPSVQTDPSGKPMPDVVDSTDGGLTVDAIVTLSEEALVLYVKALALLAKSMDIAGAWWTRRNRGEAFGESAVSRADVASNRINNVVQWVRNRFNEVLEKAEFVRLKLVEGQKRLPPDHPSHPSNLSIGSSVGSGASTDVVVSPGVTAEKLMYDRALEMSRAAAINELTGEDLAGCEIAYVTAIRMLEAVLEDEELPRPGQSSGADRGDSRRDNDKIMLDGVQAEDRQVMVKLVSSMRNRLAVLRQKLARLSKRYTPPSSGPGKMPPSNLGATPPK</sequence>
<keyword evidence="7" id="KW-0813">Transport</keyword>
<feature type="region of interest" description="Disordered" evidence="21">
    <location>
        <begin position="873"/>
        <end position="892"/>
    </location>
</feature>
<dbReference type="GO" id="GO:0061709">
    <property type="term" value="P:reticulophagy"/>
    <property type="evidence" value="ECO:0007669"/>
    <property type="project" value="TreeGrafter"/>
</dbReference>
<dbReference type="GO" id="GO:0004674">
    <property type="term" value="F:protein serine/threonine kinase activity"/>
    <property type="evidence" value="ECO:0007669"/>
    <property type="project" value="UniProtKB-KW"/>
</dbReference>
<evidence type="ECO:0000256" key="11">
    <source>
        <dbReference type="ARBA" id="ARBA00022741"/>
    </source>
</evidence>
<keyword evidence="13 20" id="KW-0067">ATP-binding</keyword>
<comment type="subunit">
    <text evidence="3">Homodimer. Forms a ternary complex with ATG13 and ATG17.</text>
</comment>
<proteinExistence type="predicted"/>
<dbReference type="OrthoDB" id="346907at2759"/>
<protein>
    <recommendedName>
        <fullName evidence="5">Serine/threonine-protein kinase ATG1</fullName>
        <ecNumber evidence="4">2.7.11.1</ecNumber>
    </recommendedName>
    <alternativeName>
        <fullName evidence="17">Autophagy-related protein 1</fullName>
    </alternativeName>
    <alternativeName>
        <fullName evidence="6">Serine/threonine-protein kinase atg1</fullName>
    </alternativeName>
</protein>
<feature type="region of interest" description="Disordered" evidence="21">
    <location>
        <begin position="524"/>
        <end position="563"/>
    </location>
</feature>
<evidence type="ECO:0000256" key="5">
    <source>
        <dbReference type="ARBA" id="ARBA00018572"/>
    </source>
</evidence>
<feature type="region of interest" description="Disordered" evidence="21">
    <location>
        <begin position="333"/>
        <end position="485"/>
    </location>
</feature>
<dbReference type="GO" id="GO:0034045">
    <property type="term" value="C:phagophore assembly site membrane"/>
    <property type="evidence" value="ECO:0007669"/>
    <property type="project" value="UniProtKB-SubCell"/>
</dbReference>
<dbReference type="GO" id="GO:0042594">
    <property type="term" value="P:response to starvation"/>
    <property type="evidence" value="ECO:0007669"/>
    <property type="project" value="TreeGrafter"/>
</dbReference>
<comment type="catalytic activity">
    <reaction evidence="19">
        <text>L-seryl-[protein] + ATP = O-phospho-L-seryl-[protein] + ADP + H(+)</text>
        <dbReference type="Rhea" id="RHEA:17989"/>
        <dbReference type="Rhea" id="RHEA-COMP:9863"/>
        <dbReference type="Rhea" id="RHEA-COMP:11604"/>
        <dbReference type="ChEBI" id="CHEBI:15378"/>
        <dbReference type="ChEBI" id="CHEBI:29999"/>
        <dbReference type="ChEBI" id="CHEBI:30616"/>
        <dbReference type="ChEBI" id="CHEBI:83421"/>
        <dbReference type="ChEBI" id="CHEBI:456216"/>
        <dbReference type="EC" id="2.7.11.1"/>
    </reaction>
</comment>
<dbReference type="CDD" id="cd14009">
    <property type="entry name" value="STKc_ATG1_ULK_like"/>
    <property type="match status" value="1"/>
</dbReference>
<dbReference type="STRING" id="1450535.A0A317X4D0"/>
<dbReference type="InterPro" id="IPR017441">
    <property type="entry name" value="Protein_kinase_ATP_BS"/>
</dbReference>
<comment type="catalytic activity">
    <reaction evidence="18">
        <text>L-threonyl-[protein] + ATP = O-phospho-L-threonyl-[protein] + ADP + H(+)</text>
        <dbReference type="Rhea" id="RHEA:46608"/>
        <dbReference type="Rhea" id="RHEA-COMP:11060"/>
        <dbReference type="Rhea" id="RHEA-COMP:11605"/>
        <dbReference type="ChEBI" id="CHEBI:15378"/>
        <dbReference type="ChEBI" id="CHEBI:30013"/>
        <dbReference type="ChEBI" id="CHEBI:30616"/>
        <dbReference type="ChEBI" id="CHEBI:61977"/>
        <dbReference type="ChEBI" id="CHEBI:456216"/>
        <dbReference type="EC" id="2.7.11.1"/>
    </reaction>
</comment>
<dbReference type="InterPro" id="IPR022708">
    <property type="entry name" value="Atg1-like_tMIT"/>
</dbReference>
<dbReference type="GO" id="GO:0000045">
    <property type="term" value="P:autophagosome assembly"/>
    <property type="evidence" value="ECO:0007669"/>
    <property type="project" value="TreeGrafter"/>
</dbReference>
<evidence type="ECO:0000256" key="2">
    <source>
        <dbReference type="ARBA" id="ARBA00004623"/>
    </source>
</evidence>
<dbReference type="GO" id="GO:0034727">
    <property type="term" value="P:piecemeal microautophagy of the nucleus"/>
    <property type="evidence" value="ECO:0007669"/>
    <property type="project" value="TreeGrafter"/>
</dbReference>
<dbReference type="InterPro" id="IPR045269">
    <property type="entry name" value="Atg1-like"/>
</dbReference>
<dbReference type="RefSeq" id="XP_025470220.1">
    <property type="nucleotide sequence ID" value="XM_025607050.1"/>
</dbReference>
<evidence type="ECO:0000256" key="16">
    <source>
        <dbReference type="ARBA" id="ARBA00023136"/>
    </source>
</evidence>
<keyword evidence="14" id="KW-0653">Protein transport</keyword>
<evidence type="ECO:0000256" key="9">
    <source>
        <dbReference type="ARBA" id="ARBA00022527"/>
    </source>
</evidence>
<reference evidence="23 24" key="1">
    <citation type="submission" date="2016-12" db="EMBL/GenBank/DDBJ databases">
        <title>The genomes of Aspergillus section Nigri reveals drivers in fungal speciation.</title>
        <authorList>
            <consortium name="DOE Joint Genome Institute"/>
            <person name="Vesth T.C."/>
            <person name="Nybo J."/>
            <person name="Theobald S."/>
            <person name="Brandl J."/>
            <person name="Frisvad J.C."/>
            <person name="Nielsen K.F."/>
            <person name="Lyhne E.K."/>
            <person name="Kogle M.E."/>
            <person name="Kuo A."/>
            <person name="Riley R."/>
            <person name="Clum A."/>
            <person name="Nolan M."/>
            <person name="Lipzen A."/>
            <person name="Salamov A."/>
            <person name="Henrissat B."/>
            <person name="Wiebenga A."/>
            <person name="De Vries R.P."/>
            <person name="Grigoriev I.V."/>
            <person name="Mortensen U.H."/>
            <person name="Andersen M.R."/>
            <person name="Baker S.E."/>
        </authorList>
    </citation>
    <scope>NUCLEOTIDE SEQUENCE [LARGE SCALE GENOMIC DNA]</scope>
    <source>
        <strain evidence="23 24">CBS 115572</strain>
    </source>
</reference>
<dbReference type="InterPro" id="IPR048941">
    <property type="entry name" value="ATG1-like_MIT2"/>
</dbReference>
<evidence type="ECO:0000256" key="21">
    <source>
        <dbReference type="SAM" id="MobiDB-lite"/>
    </source>
</evidence>
<keyword evidence="12 23" id="KW-0418">Kinase</keyword>
<evidence type="ECO:0000256" key="13">
    <source>
        <dbReference type="ARBA" id="ARBA00022840"/>
    </source>
</evidence>
<evidence type="ECO:0000256" key="15">
    <source>
        <dbReference type="ARBA" id="ARBA00023006"/>
    </source>
</evidence>
<feature type="region of interest" description="Disordered" evidence="21">
    <location>
        <begin position="1"/>
        <end position="21"/>
    </location>
</feature>
<dbReference type="GO" id="GO:0005829">
    <property type="term" value="C:cytosol"/>
    <property type="evidence" value="ECO:0007669"/>
    <property type="project" value="TreeGrafter"/>
</dbReference>
<evidence type="ECO:0000256" key="14">
    <source>
        <dbReference type="ARBA" id="ARBA00022927"/>
    </source>
</evidence>
<evidence type="ECO:0000256" key="20">
    <source>
        <dbReference type="PROSITE-ProRule" id="PRU10141"/>
    </source>
</evidence>
<evidence type="ECO:0000259" key="22">
    <source>
        <dbReference type="PROSITE" id="PS50011"/>
    </source>
</evidence>
<evidence type="ECO:0000313" key="24">
    <source>
        <dbReference type="Proteomes" id="UP000246702"/>
    </source>
</evidence>
<evidence type="ECO:0000256" key="1">
    <source>
        <dbReference type="ARBA" id="ARBA00004496"/>
    </source>
</evidence>
<evidence type="ECO:0000256" key="7">
    <source>
        <dbReference type="ARBA" id="ARBA00022448"/>
    </source>
</evidence>
<dbReference type="PANTHER" id="PTHR24348:SF22">
    <property type="entry name" value="NON-SPECIFIC SERINE_THREONINE PROTEIN KINASE"/>
    <property type="match status" value="1"/>
</dbReference>
<organism evidence="23 24">
    <name type="scientific">Aspergillus sclerotioniger CBS 115572</name>
    <dbReference type="NCBI Taxonomy" id="1450535"/>
    <lineage>
        <taxon>Eukaryota</taxon>
        <taxon>Fungi</taxon>
        <taxon>Dikarya</taxon>
        <taxon>Ascomycota</taxon>
        <taxon>Pezizomycotina</taxon>
        <taxon>Eurotiomycetes</taxon>
        <taxon>Eurotiomycetidae</taxon>
        <taxon>Eurotiales</taxon>
        <taxon>Aspergillaceae</taxon>
        <taxon>Aspergillus</taxon>
        <taxon>Aspergillus subgen. Circumdati</taxon>
    </lineage>
</organism>
<keyword evidence="8" id="KW-0963">Cytoplasm</keyword>
<feature type="compositionally biased region" description="Polar residues" evidence="21">
    <location>
        <begin position="800"/>
        <end position="814"/>
    </location>
</feature>
<evidence type="ECO:0000313" key="23">
    <source>
        <dbReference type="EMBL" id="PWY93459.1"/>
    </source>
</evidence>
<dbReference type="PANTHER" id="PTHR24348">
    <property type="entry name" value="SERINE/THREONINE-PROTEIN KINASE UNC-51-RELATED"/>
    <property type="match status" value="1"/>
</dbReference>
<dbReference type="PROSITE" id="PS50011">
    <property type="entry name" value="PROTEIN_KINASE_DOM"/>
    <property type="match status" value="1"/>
</dbReference>
<feature type="compositionally biased region" description="Polar residues" evidence="21">
    <location>
        <begin position="537"/>
        <end position="550"/>
    </location>
</feature>
<dbReference type="AlphaFoldDB" id="A0A317X4D0"/>